<proteinExistence type="predicted"/>
<evidence type="ECO:0000313" key="2">
    <source>
        <dbReference type="Proteomes" id="UP000054166"/>
    </source>
</evidence>
<sequence length="269" mass="30727">MGIHIQSLRIGWGPEFFLFMKLRSQHKWVSFKMMPSKWVEATKLYNSEAMKLDQLRGSNHSYIAKNPCALMLQLGMVEATILDRVITGNYKSMKDTEAFWREHCHVVPLMREDQLDRKCRKPALCPHCKKIMYLGPTGAPENHKRGCCLDGVKSKPPDNTSSNYLPYWPQPNGIFSGGTSFNPQAFLSAIHKIYEKVVMGTGGGDGISMEYVAFTEMLQKRTSIHTDGSVFFLLYPEFMVDSCPDEWVIKERSESGDKTYLCMDCLRNN</sequence>
<organism evidence="1 2">
    <name type="scientific">Piloderma croceum (strain F 1598)</name>
    <dbReference type="NCBI Taxonomy" id="765440"/>
    <lineage>
        <taxon>Eukaryota</taxon>
        <taxon>Fungi</taxon>
        <taxon>Dikarya</taxon>
        <taxon>Basidiomycota</taxon>
        <taxon>Agaricomycotina</taxon>
        <taxon>Agaricomycetes</taxon>
        <taxon>Agaricomycetidae</taxon>
        <taxon>Atheliales</taxon>
        <taxon>Atheliaceae</taxon>
        <taxon>Piloderma</taxon>
    </lineage>
</organism>
<dbReference type="AlphaFoldDB" id="A0A0C3GFR4"/>
<dbReference type="OrthoDB" id="3260919at2759"/>
<name>A0A0C3GFR4_PILCF</name>
<reference evidence="1 2" key="1">
    <citation type="submission" date="2014-04" db="EMBL/GenBank/DDBJ databases">
        <authorList>
            <consortium name="DOE Joint Genome Institute"/>
            <person name="Kuo A."/>
            <person name="Tarkka M."/>
            <person name="Buscot F."/>
            <person name="Kohler A."/>
            <person name="Nagy L.G."/>
            <person name="Floudas D."/>
            <person name="Copeland A."/>
            <person name="Barry K.W."/>
            <person name="Cichocki N."/>
            <person name="Veneault-Fourrey C."/>
            <person name="LaButti K."/>
            <person name="Lindquist E.A."/>
            <person name="Lipzen A."/>
            <person name="Lundell T."/>
            <person name="Morin E."/>
            <person name="Murat C."/>
            <person name="Sun H."/>
            <person name="Tunlid A."/>
            <person name="Henrissat B."/>
            <person name="Grigoriev I.V."/>
            <person name="Hibbett D.S."/>
            <person name="Martin F."/>
            <person name="Nordberg H.P."/>
            <person name="Cantor M.N."/>
            <person name="Hua S.X."/>
        </authorList>
    </citation>
    <scope>NUCLEOTIDE SEQUENCE [LARGE SCALE GENOMIC DNA]</scope>
    <source>
        <strain evidence="1 2">F 1598</strain>
    </source>
</reference>
<dbReference type="InParanoid" id="A0A0C3GFR4"/>
<protein>
    <submittedName>
        <fullName evidence="1">Uncharacterized protein</fullName>
    </submittedName>
</protein>
<dbReference type="Proteomes" id="UP000054166">
    <property type="component" value="Unassembled WGS sequence"/>
</dbReference>
<reference evidence="2" key="2">
    <citation type="submission" date="2015-01" db="EMBL/GenBank/DDBJ databases">
        <title>Evolutionary Origins and Diversification of the Mycorrhizal Mutualists.</title>
        <authorList>
            <consortium name="DOE Joint Genome Institute"/>
            <consortium name="Mycorrhizal Genomics Consortium"/>
            <person name="Kohler A."/>
            <person name="Kuo A."/>
            <person name="Nagy L.G."/>
            <person name="Floudas D."/>
            <person name="Copeland A."/>
            <person name="Barry K.W."/>
            <person name="Cichocki N."/>
            <person name="Veneault-Fourrey C."/>
            <person name="LaButti K."/>
            <person name="Lindquist E.A."/>
            <person name="Lipzen A."/>
            <person name="Lundell T."/>
            <person name="Morin E."/>
            <person name="Murat C."/>
            <person name="Riley R."/>
            <person name="Ohm R."/>
            <person name="Sun H."/>
            <person name="Tunlid A."/>
            <person name="Henrissat B."/>
            <person name="Grigoriev I.V."/>
            <person name="Hibbett D.S."/>
            <person name="Martin F."/>
        </authorList>
    </citation>
    <scope>NUCLEOTIDE SEQUENCE [LARGE SCALE GENOMIC DNA]</scope>
    <source>
        <strain evidence="2">F 1598</strain>
    </source>
</reference>
<dbReference type="HOGENOM" id="CLU_1034833_0_0_1"/>
<evidence type="ECO:0000313" key="1">
    <source>
        <dbReference type="EMBL" id="KIM89481.1"/>
    </source>
</evidence>
<gene>
    <name evidence="1" type="ORF">PILCRDRAFT_2690</name>
</gene>
<keyword evidence="2" id="KW-1185">Reference proteome</keyword>
<accession>A0A0C3GFR4</accession>
<dbReference type="EMBL" id="KN832975">
    <property type="protein sequence ID" value="KIM89481.1"/>
    <property type="molecule type" value="Genomic_DNA"/>
</dbReference>